<dbReference type="Proteomes" id="UP000438429">
    <property type="component" value="Unassembled WGS sequence"/>
</dbReference>
<accession>A0A6A4SMP5</accession>
<feature type="region of interest" description="Disordered" evidence="1">
    <location>
        <begin position="1"/>
        <end position="62"/>
    </location>
</feature>
<dbReference type="AlphaFoldDB" id="A0A6A4SMP5"/>
<evidence type="ECO:0000256" key="1">
    <source>
        <dbReference type="SAM" id="MobiDB-lite"/>
    </source>
</evidence>
<evidence type="ECO:0000313" key="2">
    <source>
        <dbReference type="EMBL" id="KAF0033200.1"/>
    </source>
</evidence>
<protein>
    <submittedName>
        <fullName evidence="2">Uncharacterized protein</fullName>
    </submittedName>
</protein>
<comment type="caution">
    <text evidence="2">The sequence shown here is derived from an EMBL/GenBank/DDBJ whole genome shotgun (WGS) entry which is preliminary data.</text>
</comment>
<evidence type="ECO:0000313" key="3">
    <source>
        <dbReference type="Proteomes" id="UP000438429"/>
    </source>
</evidence>
<gene>
    <name evidence="2" type="ORF">F2P81_015490</name>
</gene>
<name>A0A6A4SMP5_SCOMX</name>
<organism evidence="2 3">
    <name type="scientific">Scophthalmus maximus</name>
    <name type="common">Turbot</name>
    <name type="synonym">Psetta maxima</name>
    <dbReference type="NCBI Taxonomy" id="52904"/>
    <lineage>
        <taxon>Eukaryota</taxon>
        <taxon>Metazoa</taxon>
        <taxon>Chordata</taxon>
        <taxon>Craniata</taxon>
        <taxon>Vertebrata</taxon>
        <taxon>Euteleostomi</taxon>
        <taxon>Actinopterygii</taxon>
        <taxon>Neopterygii</taxon>
        <taxon>Teleostei</taxon>
        <taxon>Neoteleostei</taxon>
        <taxon>Acanthomorphata</taxon>
        <taxon>Carangaria</taxon>
        <taxon>Pleuronectiformes</taxon>
        <taxon>Pleuronectoidei</taxon>
        <taxon>Scophthalmidae</taxon>
        <taxon>Scophthalmus</taxon>
    </lineage>
</organism>
<proteinExistence type="predicted"/>
<reference evidence="2 3" key="1">
    <citation type="submission" date="2019-06" db="EMBL/GenBank/DDBJ databases">
        <title>Draft genomes of female and male turbot (Scophthalmus maximus).</title>
        <authorList>
            <person name="Xu H."/>
            <person name="Xu X.-W."/>
            <person name="Shao C."/>
            <person name="Chen S."/>
        </authorList>
    </citation>
    <scope>NUCLEOTIDE SEQUENCE [LARGE SCALE GENOMIC DNA]</scope>
    <source>
        <strain evidence="2">Ysfricsl-2016a</strain>
        <tissue evidence="2">Blood</tissue>
    </source>
</reference>
<dbReference type="EMBL" id="VEVO01000013">
    <property type="protein sequence ID" value="KAF0033200.1"/>
    <property type="molecule type" value="Genomic_DNA"/>
</dbReference>
<sequence length="84" mass="9384">MNLQQRPDDTNNRGRKQKEPGSKEQVEARQRSAMFYSPAMNHGTACGGSGADQRGKTFTTPRSFQHNATVEFSRIIDEKLKLGS</sequence>
<feature type="compositionally biased region" description="Basic and acidic residues" evidence="1">
    <location>
        <begin position="1"/>
        <end position="30"/>
    </location>
</feature>